<feature type="compositionally biased region" description="Basic residues" evidence="20">
    <location>
        <begin position="83"/>
        <end position="98"/>
    </location>
</feature>
<dbReference type="InterPro" id="IPR000571">
    <property type="entry name" value="Znf_CCCH"/>
</dbReference>
<dbReference type="KEGG" id="foc:113211162"/>
<dbReference type="InterPro" id="IPR035587">
    <property type="entry name" value="DUS-like_FMN-bd"/>
</dbReference>
<evidence type="ECO:0000256" key="13">
    <source>
        <dbReference type="ARBA" id="ARBA00045365"/>
    </source>
</evidence>
<sequence>MAATSVVNGGETDKGIARIKPEFIVSDHVPHLAENCLSADDKKKFSSTSRDVPAVDEAKCDLIDESGEKCDSKSESSLEPPQKKRLSKSEKKKLRGQNKARPPPFKVNRDVILCHTLVDILEGEEAVPCSNARCTNMHDVKAFMAIRPQDIGTTCYNFEVRGRCPRGLTCRYGSCHITNDGFNKVNKTLWEKFSSLGTLPTQNILSKELQVALRKRTYDFKKSENILEKTKTVQLSKGIKRTIDDEAKTKIEVDTTTFSSNTAKSVSDLNGASTSLNHPKLEEIKKESEDVQSSIKMGPVSDEDIVKTRIPEKKMIDWRGKLAMSPLTTVGNLPFRRICKEFGVDITCGEMAMAVPLLQGMNQEWALVKKHESEDIFGVQLCGNNPYTMTKCAQVLQENMQIDFIDINMGCPIDLVYREGGGSGLLHREKVLQSIVTSMNQVMTIPLTVKTRTGIVMGKNIAHNFMPYFRDLGASLITVHGRSREQRYTRSADWDYINECAKIAHPVPLFGNGDILSYEDYKIVTEKYENISGVMIGRGALIKPWIFTEIKEKKLWDISSRERFDILKKYVNYGLEHWGSDTKGVESTRRFLLEWLSFLHRYIPVGILERPPQKINERPPVFKGRDDLETLMASSNCAHWVEISEMLLGPVPEGFNFLPKHKANSWK</sequence>
<gene>
    <name evidence="23" type="primary">LOC113211162</name>
</gene>
<evidence type="ECO:0000256" key="7">
    <source>
        <dbReference type="ARBA" id="ARBA00022737"/>
    </source>
</evidence>
<evidence type="ECO:0000256" key="15">
    <source>
        <dbReference type="ARBA" id="ARBA00048342"/>
    </source>
</evidence>
<evidence type="ECO:0000256" key="12">
    <source>
        <dbReference type="ARBA" id="ARBA00023027"/>
    </source>
</evidence>
<evidence type="ECO:0000313" key="23">
    <source>
        <dbReference type="RefSeq" id="XP_026285248.1"/>
    </source>
</evidence>
<protein>
    <recommendedName>
        <fullName evidence="19">tRNA-dihydrouridine(47) synthase [NAD(P)(+)]</fullName>
        <ecNumber evidence="19">1.3.1.-</ecNumber>
    </recommendedName>
    <alternativeName>
        <fullName evidence="19">tRNA-dihydrouridine synthase 3</fullName>
    </alternativeName>
</protein>
<feature type="region of interest" description="Disordered" evidence="20">
    <location>
        <begin position="67"/>
        <end position="104"/>
    </location>
</feature>
<dbReference type="PANTHER" id="PTHR45846:SF1">
    <property type="entry name" value="TRNA-DIHYDROURIDINE(47) SYNTHASE [NAD(P)(+)]-LIKE"/>
    <property type="match status" value="1"/>
</dbReference>
<comment type="similarity">
    <text evidence="19">Belongs to the dus family. Dus3 subfamily.</text>
</comment>
<dbReference type="CTD" id="35264"/>
<name>A0A6J1SWF5_FRAOC</name>
<evidence type="ECO:0000256" key="19">
    <source>
        <dbReference type="RuleBase" id="RU291113"/>
    </source>
</evidence>
<dbReference type="GO" id="GO:0003723">
    <property type="term" value="F:RNA binding"/>
    <property type="evidence" value="ECO:0007669"/>
    <property type="project" value="TreeGrafter"/>
</dbReference>
<comment type="catalytic activity">
    <reaction evidence="17">
        <text>5,6-dihydrouridine(47) in tRNA + NADP(+) = uridine(47) in tRNA + NADPH + H(+)</text>
        <dbReference type="Rhea" id="RHEA:53360"/>
        <dbReference type="Rhea" id="RHEA-COMP:13539"/>
        <dbReference type="Rhea" id="RHEA-COMP:13540"/>
        <dbReference type="ChEBI" id="CHEBI:15378"/>
        <dbReference type="ChEBI" id="CHEBI:57783"/>
        <dbReference type="ChEBI" id="CHEBI:58349"/>
        <dbReference type="ChEBI" id="CHEBI:65315"/>
        <dbReference type="ChEBI" id="CHEBI:74443"/>
        <dbReference type="EC" id="1.3.1.89"/>
    </reaction>
    <physiologicalReaction direction="right-to-left" evidence="17">
        <dbReference type="Rhea" id="RHEA:53362"/>
    </physiologicalReaction>
</comment>
<evidence type="ECO:0000313" key="22">
    <source>
        <dbReference type="Proteomes" id="UP000504606"/>
    </source>
</evidence>
<dbReference type="PROSITE" id="PS50103">
    <property type="entry name" value="ZF_C3H1"/>
    <property type="match status" value="1"/>
</dbReference>
<reference evidence="23" key="1">
    <citation type="submission" date="2025-08" db="UniProtKB">
        <authorList>
            <consortium name="RefSeq"/>
        </authorList>
    </citation>
    <scope>IDENTIFICATION</scope>
    <source>
        <tissue evidence="23">Whole organism</tissue>
    </source>
</reference>
<evidence type="ECO:0000256" key="3">
    <source>
        <dbReference type="ARBA" id="ARBA00022643"/>
    </source>
</evidence>
<evidence type="ECO:0000259" key="21">
    <source>
        <dbReference type="PROSITE" id="PS50103"/>
    </source>
</evidence>
<proteinExistence type="inferred from homology"/>
<evidence type="ECO:0000256" key="11">
    <source>
        <dbReference type="ARBA" id="ARBA00023002"/>
    </source>
</evidence>
<keyword evidence="3 19" id="KW-0288">FMN</keyword>
<keyword evidence="6 18" id="KW-0479">Metal-binding</keyword>
<keyword evidence="7" id="KW-0677">Repeat</keyword>
<comment type="catalytic activity">
    <reaction evidence="16">
        <text>a 5,6-dihydrouridine in mRNA + NADP(+) = a uridine in mRNA + NADPH + H(+)</text>
        <dbReference type="Rhea" id="RHEA:69855"/>
        <dbReference type="Rhea" id="RHEA-COMP:14658"/>
        <dbReference type="Rhea" id="RHEA-COMP:17789"/>
        <dbReference type="ChEBI" id="CHEBI:15378"/>
        <dbReference type="ChEBI" id="CHEBI:57783"/>
        <dbReference type="ChEBI" id="CHEBI:58349"/>
        <dbReference type="ChEBI" id="CHEBI:65315"/>
        <dbReference type="ChEBI" id="CHEBI:74443"/>
    </reaction>
    <physiologicalReaction direction="right-to-left" evidence="16">
        <dbReference type="Rhea" id="RHEA:69857"/>
    </physiologicalReaction>
</comment>
<dbReference type="Gene3D" id="3.20.20.70">
    <property type="entry name" value="Aldolase class I"/>
    <property type="match status" value="1"/>
</dbReference>
<keyword evidence="10" id="KW-0521">NADP</keyword>
<evidence type="ECO:0000256" key="17">
    <source>
        <dbReference type="ARBA" id="ARBA00049513"/>
    </source>
</evidence>
<dbReference type="PROSITE" id="PS01136">
    <property type="entry name" value="UPF0034"/>
    <property type="match status" value="1"/>
</dbReference>
<keyword evidence="12" id="KW-0520">NAD</keyword>
<accession>A0A6J1SWF5</accession>
<dbReference type="Pfam" id="PF01207">
    <property type="entry name" value="Dus"/>
    <property type="match status" value="1"/>
</dbReference>
<evidence type="ECO:0000256" key="8">
    <source>
        <dbReference type="ARBA" id="ARBA00022771"/>
    </source>
</evidence>
<keyword evidence="4" id="KW-0507">mRNA processing</keyword>
<keyword evidence="11 19" id="KW-0560">Oxidoreductase</keyword>
<dbReference type="RefSeq" id="XP_026285248.1">
    <property type="nucleotide sequence ID" value="XM_026429463.2"/>
</dbReference>
<evidence type="ECO:0000256" key="16">
    <source>
        <dbReference type="ARBA" id="ARBA00049447"/>
    </source>
</evidence>
<dbReference type="InterPro" id="IPR013785">
    <property type="entry name" value="Aldolase_TIM"/>
</dbReference>
<keyword evidence="2 19" id="KW-0285">Flavoprotein</keyword>
<dbReference type="AlphaFoldDB" id="A0A6J1SWF5"/>
<dbReference type="GO" id="GO:0006397">
    <property type="term" value="P:mRNA processing"/>
    <property type="evidence" value="ECO:0007669"/>
    <property type="project" value="UniProtKB-KW"/>
</dbReference>
<evidence type="ECO:0000256" key="4">
    <source>
        <dbReference type="ARBA" id="ARBA00022664"/>
    </source>
</evidence>
<dbReference type="Proteomes" id="UP000504606">
    <property type="component" value="Unplaced"/>
</dbReference>
<dbReference type="GeneID" id="113211162"/>
<dbReference type="SUPFAM" id="SSF51395">
    <property type="entry name" value="FMN-linked oxidoreductases"/>
    <property type="match status" value="1"/>
</dbReference>
<feature type="zinc finger region" description="C3H1-type" evidence="18">
    <location>
        <begin position="154"/>
        <end position="179"/>
    </location>
</feature>
<evidence type="ECO:0000256" key="10">
    <source>
        <dbReference type="ARBA" id="ARBA00022857"/>
    </source>
</evidence>
<evidence type="ECO:0000256" key="9">
    <source>
        <dbReference type="ARBA" id="ARBA00022833"/>
    </source>
</evidence>
<dbReference type="FunFam" id="3.20.20.70:FF:000067">
    <property type="entry name" value="tRNA-dihydrouridine(47) synthase [NAD(P)(+)]"/>
    <property type="match status" value="1"/>
</dbReference>
<keyword evidence="5 19" id="KW-0819">tRNA processing</keyword>
<feature type="compositionally biased region" description="Basic and acidic residues" evidence="20">
    <location>
        <begin position="67"/>
        <end position="76"/>
    </location>
</feature>
<evidence type="ECO:0000256" key="2">
    <source>
        <dbReference type="ARBA" id="ARBA00022630"/>
    </source>
</evidence>
<dbReference type="GO" id="GO:0050660">
    <property type="term" value="F:flavin adenine dinucleotide binding"/>
    <property type="evidence" value="ECO:0007669"/>
    <property type="project" value="UniProtKB-UniRule"/>
</dbReference>
<evidence type="ECO:0000256" key="1">
    <source>
        <dbReference type="ARBA" id="ARBA00001917"/>
    </source>
</evidence>
<dbReference type="InterPro" id="IPR018517">
    <property type="entry name" value="tRNA_hU_synthase_CS"/>
</dbReference>
<dbReference type="EC" id="1.3.1.-" evidence="19"/>
<dbReference type="PANTHER" id="PTHR45846">
    <property type="entry name" value="TRNA-DIHYDROURIDINE(47) SYNTHASE [NAD(P)(+)]-LIKE"/>
    <property type="match status" value="1"/>
</dbReference>
<dbReference type="GO" id="GO:0102265">
    <property type="term" value="F:tRNA-dihydrouridine47 synthase activity"/>
    <property type="evidence" value="ECO:0007669"/>
    <property type="project" value="UniProtKB-EC"/>
</dbReference>
<keyword evidence="8 18" id="KW-0863">Zinc-finger</keyword>
<keyword evidence="9 18" id="KW-0862">Zinc</keyword>
<evidence type="ECO:0000256" key="14">
    <source>
        <dbReference type="ARBA" id="ARBA00048266"/>
    </source>
</evidence>
<evidence type="ECO:0000256" key="18">
    <source>
        <dbReference type="PROSITE-ProRule" id="PRU00723"/>
    </source>
</evidence>
<feature type="domain" description="C3H1-type" evidence="21">
    <location>
        <begin position="154"/>
        <end position="179"/>
    </location>
</feature>
<keyword evidence="22" id="KW-1185">Reference proteome</keyword>
<dbReference type="GO" id="GO:0008270">
    <property type="term" value="F:zinc ion binding"/>
    <property type="evidence" value="ECO:0007669"/>
    <property type="project" value="UniProtKB-KW"/>
</dbReference>
<evidence type="ECO:0000256" key="6">
    <source>
        <dbReference type="ARBA" id="ARBA00022723"/>
    </source>
</evidence>
<evidence type="ECO:0000256" key="5">
    <source>
        <dbReference type="ARBA" id="ARBA00022694"/>
    </source>
</evidence>
<comment type="cofactor">
    <cofactor evidence="1 19">
        <name>FMN</name>
        <dbReference type="ChEBI" id="CHEBI:58210"/>
    </cofactor>
</comment>
<comment type="function">
    <text evidence="13">Catalyzes the synthesis of dihydrouridine, a modified base, in various RNAs, such as tRNAs, mRNAs and some long non-coding RNAs (lncRNAs). Mainly modifies the uridine in position 47 (U47) in the D-loop of most cytoplasmic tRNAs. Also able to mediate the formation of dihydrouridine in some mRNAs, thereby regulating their translation.</text>
</comment>
<dbReference type="CDD" id="cd02801">
    <property type="entry name" value="DUS_like_FMN"/>
    <property type="match status" value="1"/>
</dbReference>
<comment type="catalytic activity">
    <reaction evidence="14">
        <text>5,6-dihydrouridine(47) in tRNA + NAD(+) = uridine(47) in tRNA + NADH + H(+)</text>
        <dbReference type="Rhea" id="RHEA:53364"/>
        <dbReference type="Rhea" id="RHEA-COMP:13539"/>
        <dbReference type="Rhea" id="RHEA-COMP:13540"/>
        <dbReference type="ChEBI" id="CHEBI:15378"/>
        <dbReference type="ChEBI" id="CHEBI:57540"/>
        <dbReference type="ChEBI" id="CHEBI:57945"/>
        <dbReference type="ChEBI" id="CHEBI:65315"/>
        <dbReference type="ChEBI" id="CHEBI:74443"/>
        <dbReference type="EC" id="1.3.1.89"/>
    </reaction>
    <physiologicalReaction direction="right-to-left" evidence="14">
        <dbReference type="Rhea" id="RHEA:53366"/>
    </physiologicalReaction>
</comment>
<dbReference type="OrthoDB" id="259935at2759"/>
<organism evidence="22 23">
    <name type="scientific">Frankliniella occidentalis</name>
    <name type="common">Western flower thrips</name>
    <name type="synonym">Euthrips occidentalis</name>
    <dbReference type="NCBI Taxonomy" id="133901"/>
    <lineage>
        <taxon>Eukaryota</taxon>
        <taxon>Metazoa</taxon>
        <taxon>Ecdysozoa</taxon>
        <taxon>Arthropoda</taxon>
        <taxon>Hexapoda</taxon>
        <taxon>Insecta</taxon>
        <taxon>Pterygota</taxon>
        <taxon>Neoptera</taxon>
        <taxon>Paraneoptera</taxon>
        <taxon>Thysanoptera</taxon>
        <taxon>Terebrantia</taxon>
        <taxon>Thripoidea</taxon>
        <taxon>Thripidae</taxon>
        <taxon>Frankliniella</taxon>
    </lineage>
</organism>
<evidence type="ECO:0000256" key="20">
    <source>
        <dbReference type="SAM" id="MobiDB-lite"/>
    </source>
</evidence>
<comment type="catalytic activity">
    <reaction evidence="15">
        <text>a 5,6-dihydrouridine in mRNA + NAD(+) = a uridine in mRNA + NADH + H(+)</text>
        <dbReference type="Rhea" id="RHEA:69851"/>
        <dbReference type="Rhea" id="RHEA-COMP:14658"/>
        <dbReference type="Rhea" id="RHEA-COMP:17789"/>
        <dbReference type="ChEBI" id="CHEBI:15378"/>
        <dbReference type="ChEBI" id="CHEBI:57540"/>
        <dbReference type="ChEBI" id="CHEBI:57945"/>
        <dbReference type="ChEBI" id="CHEBI:65315"/>
        <dbReference type="ChEBI" id="CHEBI:74443"/>
    </reaction>
    <physiologicalReaction direction="right-to-left" evidence="15">
        <dbReference type="Rhea" id="RHEA:69853"/>
    </physiologicalReaction>
</comment>